<organism evidence="3 4">
    <name type="scientific">Glarea lozoyensis (strain ATCC 20868 / MF5171)</name>
    <dbReference type="NCBI Taxonomy" id="1116229"/>
    <lineage>
        <taxon>Eukaryota</taxon>
        <taxon>Fungi</taxon>
        <taxon>Dikarya</taxon>
        <taxon>Ascomycota</taxon>
        <taxon>Pezizomycotina</taxon>
        <taxon>Leotiomycetes</taxon>
        <taxon>Helotiales</taxon>
        <taxon>Helotiaceae</taxon>
        <taxon>Glarea</taxon>
    </lineage>
</organism>
<dbReference type="EMBL" id="KE145363">
    <property type="protein sequence ID" value="EPE31161.1"/>
    <property type="molecule type" value="Genomic_DNA"/>
</dbReference>
<keyword evidence="4" id="KW-1185">Reference proteome</keyword>
<dbReference type="KEGG" id="glz:GLAREA_04128"/>
<dbReference type="HOGENOM" id="CLU_002639_3_2_1"/>
<feature type="chain" id="PRO_5004508176" description="Heterokaryon incompatibility domain-containing protein" evidence="1">
    <location>
        <begin position="18"/>
        <end position="765"/>
    </location>
</feature>
<evidence type="ECO:0000313" key="3">
    <source>
        <dbReference type="EMBL" id="EPE31161.1"/>
    </source>
</evidence>
<name>S3DGK0_GLAL2</name>
<dbReference type="PANTHER" id="PTHR33112">
    <property type="entry name" value="DOMAIN PROTEIN, PUTATIVE-RELATED"/>
    <property type="match status" value="1"/>
</dbReference>
<evidence type="ECO:0000256" key="1">
    <source>
        <dbReference type="SAM" id="SignalP"/>
    </source>
</evidence>
<dbReference type="AlphaFoldDB" id="S3DGK0"/>
<feature type="signal peptide" evidence="1">
    <location>
        <begin position="1"/>
        <end position="17"/>
    </location>
</feature>
<accession>S3DGK0</accession>
<dbReference type="InterPro" id="IPR010730">
    <property type="entry name" value="HET"/>
</dbReference>
<feature type="domain" description="Heterokaryon incompatibility" evidence="2">
    <location>
        <begin position="240"/>
        <end position="402"/>
    </location>
</feature>
<dbReference type="PANTHER" id="PTHR33112:SF16">
    <property type="entry name" value="HETEROKARYON INCOMPATIBILITY DOMAIN-CONTAINING PROTEIN"/>
    <property type="match status" value="1"/>
</dbReference>
<evidence type="ECO:0000313" key="4">
    <source>
        <dbReference type="Proteomes" id="UP000016922"/>
    </source>
</evidence>
<gene>
    <name evidence="3" type="ORF">GLAREA_04128</name>
</gene>
<sequence>MLCAFCTGISLSGLIELAEVEFASRQSPQHAYYKHYDSYNDLVQSATDGCDLCQMILAGFTSFIVDLWPWDGQTRDEAVRETEYLGKAIDVRISIDADHLYFGQSLDQVALFDLLVVQVGAAAIKYEEKEWKVGSHGSEGSEGKEEDVTIPPLLITLSVPRDKQIRIGKYRVGRYRLDPVLTSQNNFSIAKSWIEDCCNNHQSCPVKHSPELPARVIDVGNLGDEQILRLVHSHSSTGQYAALSHCWGGLISTRLLADTLKSFQTDISFSSLPENFRDAVTITRHLGIKYLWIDALCIIQDSASDWEIESKKMGDVYQNALITISAAMSPGSTAGILTESSREEAVKEHVMGDMVSSDSSKVSYDGNSGIEVYLSLNDKEEETLRNLFLSSPLSKRGWCLQESILSPRILHYGSKQIYWQCPHGFQSADGVPAGNLMPDNANLYSAISNVLHQHLQRDVVCKSQHDRRPILTDYYNLVEEYSSRQLTYNSDKFPAFSGIARLLHPVIGASYLAGMWSNDFAQGLCWHHEIFQCRHTLSEEAPSWSWAVTTDPILFAHIERKDAPGPYDSTITQHDVKVRGGNPYGQVQSGSIVIEGLVKTFRRSKQVISSGKGSIARIFMDEFENPDNELEGVLDLFEVDEVDGQSYLLSALQRKSSSKVTWFIDFDLISPVSYIALIVITSDEESFYDGEFGTSAQALVLRKVNKVRKTAGLTKVENGENNGKEIEEEECLLYERVGYFDTMHWKQPSFKRWMETWDRKSVTII</sequence>
<dbReference type="eggNOG" id="ENOG502SN86">
    <property type="taxonomic scope" value="Eukaryota"/>
</dbReference>
<dbReference type="RefSeq" id="XP_008082572.1">
    <property type="nucleotide sequence ID" value="XM_008084381.1"/>
</dbReference>
<dbReference type="Pfam" id="PF06985">
    <property type="entry name" value="HET"/>
    <property type="match status" value="1"/>
</dbReference>
<proteinExistence type="predicted"/>
<protein>
    <recommendedName>
        <fullName evidence="2">Heterokaryon incompatibility domain-containing protein</fullName>
    </recommendedName>
</protein>
<dbReference type="GeneID" id="19463183"/>
<evidence type="ECO:0000259" key="2">
    <source>
        <dbReference type="Pfam" id="PF06985"/>
    </source>
</evidence>
<dbReference type="OMA" id="ENHESCP"/>
<reference evidence="3 4" key="1">
    <citation type="journal article" date="2013" name="BMC Genomics">
        <title>Genomics-driven discovery of the pneumocandin biosynthetic gene cluster in the fungus Glarea lozoyensis.</title>
        <authorList>
            <person name="Chen L."/>
            <person name="Yue Q."/>
            <person name="Zhang X."/>
            <person name="Xiang M."/>
            <person name="Wang C."/>
            <person name="Li S."/>
            <person name="Che Y."/>
            <person name="Ortiz-Lopez F.J."/>
            <person name="Bills G.F."/>
            <person name="Liu X."/>
            <person name="An Z."/>
        </authorList>
    </citation>
    <scope>NUCLEOTIDE SEQUENCE [LARGE SCALE GENOMIC DNA]</scope>
    <source>
        <strain evidence="4">ATCC 20868 / MF5171</strain>
    </source>
</reference>
<dbReference type="OrthoDB" id="5362512at2759"/>
<dbReference type="Proteomes" id="UP000016922">
    <property type="component" value="Unassembled WGS sequence"/>
</dbReference>
<keyword evidence="1" id="KW-0732">Signal</keyword>